<accession>A0A3P6RKZ7</accession>
<dbReference type="EMBL" id="UYRT01015834">
    <property type="protein sequence ID" value="VDK55350.1"/>
    <property type="molecule type" value="Genomic_DNA"/>
</dbReference>
<dbReference type="Pfam" id="PF00133">
    <property type="entry name" value="tRNA-synt_1"/>
    <property type="match status" value="1"/>
</dbReference>
<gene>
    <name evidence="7" type="ORF">GPUH_LOCUS6622</name>
</gene>
<proteinExistence type="predicted"/>
<keyword evidence="1" id="KW-0436">Ligase</keyword>
<dbReference type="OrthoDB" id="10264412at2759"/>
<evidence type="ECO:0000256" key="5">
    <source>
        <dbReference type="ARBA" id="ARBA00023146"/>
    </source>
</evidence>
<dbReference type="Proteomes" id="UP000271098">
    <property type="component" value="Unassembled WGS sequence"/>
</dbReference>
<dbReference type="InterPro" id="IPR050081">
    <property type="entry name" value="Ile-tRNA_ligase"/>
</dbReference>
<sequence length="136" mass="16007">MDGPPFANGDAHVGHAINKILKDFIVRCQIYRGNRVLYRPGWDCHGLPIEMKIAKNTQQFLQKMSPIDIRKTARQIALHSIARQQNSFKRWAVTADWANPYFTMNKHYVANELRLFGELFRRNIVYRAFMPVFWLV</sequence>
<dbReference type="Gene3D" id="3.40.50.620">
    <property type="entry name" value="HUPs"/>
    <property type="match status" value="1"/>
</dbReference>
<dbReference type="GO" id="GO:0005739">
    <property type="term" value="C:mitochondrion"/>
    <property type="evidence" value="ECO:0007669"/>
    <property type="project" value="TreeGrafter"/>
</dbReference>
<dbReference type="GO" id="GO:0032543">
    <property type="term" value="P:mitochondrial translation"/>
    <property type="evidence" value="ECO:0007669"/>
    <property type="project" value="TreeGrafter"/>
</dbReference>
<dbReference type="PANTHER" id="PTHR42765:SF1">
    <property type="entry name" value="ISOLEUCINE--TRNA LIGASE, MITOCHONDRIAL"/>
    <property type="match status" value="1"/>
</dbReference>
<protein>
    <recommendedName>
        <fullName evidence="6">Aminoacyl-tRNA synthetase class Ia domain-containing protein</fullName>
    </recommendedName>
</protein>
<organism evidence="7 8">
    <name type="scientific">Gongylonema pulchrum</name>
    <dbReference type="NCBI Taxonomy" id="637853"/>
    <lineage>
        <taxon>Eukaryota</taxon>
        <taxon>Metazoa</taxon>
        <taxon>Ecdysozoa</taxon>
        <taxon>Nematoda</taxon>
        <taxon>Chromadorea</taxon>
        <taxon>Rhabditida</taxon>
        <taxon>Spirurina</taxon>
        <taxon>Spiruromorpha</taxon>
        <taxon>Spiruroidea</taxon>
        <taxon>Gongylonematidae</taxon>
        <taxon>Gongylonema</taxon>
    </lineage>
</organism>
<keyword evidence="5" id="KW-0030">Aminoacyl-tRNA synthetase</keyword>
<evidence type="ECO:0000256" key="2">
    <source>
        <dbReference type="ARBA" id="ARBA00022741"/>
    </source>
</evidence>
<evidence type="ECO:0000313" key="7">
    <source>
        <dbReference type="EMBL" id="VDK55350.1"/>
    </source>
</evidence>
<dbReference type="PANTHER" id="PTHR42765">
    <property type="entry name" value="SOLEUCYL-TRNA SYNTHETASE"/>
    <property type="match status" value="1"/>
</dbReference>
<dbReference type="GO" id="GO:0006428">
    <property type="term" value="P:isoleucyl-tRNA aminoacylation"/>
    <property type="evidence" value="ECO:0007669"/>
    <property type="project" value="TreeGrafter"/>
</dbReference>
<dbReference type="GO" id="GO:0005524">
    <property type="term" value="F:ATP binding"/>
    <property type="evidence" value="ECO:0007669"/>
    <property type="project" value="UniProtKB-KW"/>
</dbReference>
<feature type="domain" description="Aminoacyl-tRNA synthetase class Ia" evidence="6">
    <location>
        <begin position="1"/>
        <end position="134"/>
    </location>
</feature>
<evidence type="ECO:0000313" key="8">
    <source>
        <dbReference type="Proteomes" id="UP000271098"/>
    </source>
</evidence>
<keyword evidence="4" id="KW-0648">Protein biosynthesis</keyword>
<dbReference type="GO" id="GO:0004822">
    <property type="term" value="F:isoleucine-tRNA ligase activity"/>
    <property type="evidence" value="ECO:0007669"/>
    <property type="project" value="TreeGrafter"/>
</dbReference>
<evidence type="ECO:0000256" key="3">
    <source>
        <dbReference type="ARBA" id="ARBA00022840"/>
    </source>
</evidence>
<dbReference type="InterPro" id="IPR014729">
    <property type="entry name" value="Rossmann-like_a/b/a_fold"/>
</dbReference>
<evidence type="ECO:0000256" key="1">
    <source>
        <dbReference type="ARBA" id="ARBA00022598"/>
    </source>
</evidence>
<dbReference type="AlphaFoldDB" id="A0A3P6RKZ7"/>
<name>A0A3P6RKZ7_9BILA</name>
<keyword evidence="2" id="KW-0547">Nucleotide-binding</keyword>
<reference evidence="7 8" key="1">
    <citation type="submission" date="2018-11" db="EMBL/GenBank/DDBJ databases">
        <authorList>
            <consortium name="Pathogen Informatics"/>
        </authorList>
    </citation>
    <scope>NUCLEOTIDE SEQUENCE [LARGE SCALE GENOMIC DNA]</scope>
</reference>
<evidence type="ECO:0000259" key="6">
    <source>
        <dbReference type="Pfam" id="PF00133"/>
    </source>
</evidence>
<dbReference type="InterPro" id="IPR002300">
    <property type="entry name" value="aa-tRNA-synth_Ia"/>
</dbReference>
<keyword evidence="3" id="KW-0067">ATP-binding</keyword>
<evidence type="ECO:0000256" key="4">
    <source>
        <dbReference type="ARBA" id="ARBA00022917"/>
    </source>
</evidence>
<dbReference type="SUPFAM" id="SSF52374">
    <property type="entry name" value="Nucleotidylyl transferase"/>
    <property type="match status" value="1"/>
</dbReference>
<keyword evidence="8" id="KW-1185">Reference proteome</keyword>